<feature type="transmembrane region" description="Helical" evidence="7">
    <location>
        <begin position="70"/>
        <end position="97"/>
    </location>
</feature>
<evidence type="ECO:0000256" key="2">
    <source>
        <dbReference type="ARBA" id="ARBA00008122"/>
    </source>
</evidence>
<dbReference type="AlphaFoldDB" id="A0AAE0AHM1"/>
<evidence type="ECO:0000256" key="6">
    <source>
        <dbReference type="SAM" id="MobiDB-lite"/>
    </source>
</evidence>
<organism evidence="10 11">
    <name type="scientific">Dipteronia sinensis</name>
    <dbReference type="NCBI Taxonomy" id="43782"/>
    <lineage>
        <taxon>Eukaryota</taxon>
        <taxon>Viridiplantae</taxon>
        <taxon>Streptophyta</taxon>
        <taxon>Embryophyta</taxon>
        <taxon>Tracheophyta</taxon>
        <taxon>Spermatophyta</taxon>
        <taxon>Magnoliopsida</taxon>
        <taxon>eudicotyledons</taxon>
        <taxon>Gunneridae</taxon>
        <taxon>Pentapetalae</taxon>
        <taxon>rosids</taxon>
        <taxon>malvids</taxon>
        <taxon>Sapindales</taxon>
        <taxon>Sapindaceae</taxon>
        <taxon>Hippocastanoideae</taxon>
        <taxon>Acereae</taxon>
        <taxon>Dipteronia</taxon>
    </lineage>
</organism>
<dbReference type="GO" id="GO:0099402">
    <property type="term" value="P:plant organ development"/>
    <property type="evidence" value="ECO:0007669"/>
    <property type="project" value="UniProtKB-ARBA"/>
</dbReference>
<feature type="compositionally biased region" description="Low complexity" evidence="6">
    <location>
        <begin position="164"/>
        <end position="177"/>
    </location>
</feature>
<feature type="domain" description="WRC" evidence="9">
    <location>
        <begin position="109"/>
        <end position="153"/>
    </location>
</feature>
<evidence type="ECO:0000259" key="8">
    <source>
        <dbReference type="PROSITE" id="PS51666"/>
    </source>
</evidence>
<evidence type="ECO:0000313" key="10">
    <source>
        <dbReference type="EMBL" id="KAK3213432.1"/>
    </source>
</evidence>
<dbReference type="GO" id="GO:0006355">
    <property type="term" value="P:regulation of DNA-templated transcription"/>
    <property type="evidence" value="ECO:0007669"/>
    <property type="project" value="InterPro"/>
</dbReference>
<comment type="domain">
    <text evidence="5">The QLQ domain and WRC domain may be involved in protein-protein interaction and DNA-binding, respectively.</text>
</comment>
<dbReference type="PROSITE" id="PS51667">
    <property type="entry name" value="WRC"/>
    <property type="match status" value="1"/>
</dbReference>
<evidence type="ECO:0000256" key="7">
    <source>
        <dbReference type="SAM" id="Phobius"/>
    </source>
</evidence>
<evidence type="ECO:0000256" key="4">
    <source>
        <dbReference type="PROSITE-ProRule" id="PRU01002"/>
    </source>
</evidence>
<dbReference type="InterPro" id="IPR014978">
    <property type="entry name" value="Gln-Leu-Gln_QLQ"/>
</dbReference>
<evidence type="ECO:0000313" key="11">
    <source>
        <dbReference type="Proteomes" id="UP001281410"/>
    </source>
</evidence>
<keyword evidence="7" id="KW-0812">Transmembrane</keyword>
<keyword evidence="11" id="KW-1185">Reference proteome</keyword>
<comment type="function">
    <text evidence="5">Transcription activator.</text>
</comment>
<keyword evidence="5" id="KW-0010">Activator</keyword>
<dbReference type="InterPro" id="IPR031137">
    <property type="entry name" value="GRF"/>
</dbReference>
<keyword evidence="5" id="KW-0805">Transcription regulation</keyword>
<dbReference type="SMART" id="SM00951">
    <property type="entry name" value="QLQ"/>
    <property type="match status" value="1"/>
</dbReference>
<evidence type="ECO:0000256" key="3">
    <source>
        <dbReference type="ARBA" id="ARBA00023242"/>
    </source>
</evidence>
<accession>A0AAE0AHM1</accession>
<dbReference type="InterPro" id="IPR014977">
    <property type="entry name" value="WRC_dom"/>
</dbReference>
<keyword evidence="3 4" id="KW-0539">Nucleus</keyword>
<dbReference type="PANTHER" id="PTHR31602">
    <property type="entry name" value="GROWTH-REGULATING FACTOR 5"/>
    <property type="match status" value="1"/>
</dbReference>
<evidence type="ECO:0000256" key="1">
    <source>
        <dbReference type="ARBA" id="ARBA00004123"/>
    </source>
</evidence>
<reference evidence="10" key="1">
    <citation type="journal article" date="2023" name="Plant J.">
        <title>Genome sequences and population genomics provide insights into the demographic history, inbreeding, and mutation load of two 'living fossil' tree species of Dipteronia.</title>
        <authorList>
            <person name="Feng Y."/>
            <person name="Comes H.P."/>
            <person name="Chen J."/>
            <person name="Zhu S."/>
            <person name="Lu R."/>
            <person name="Zhang X."/>
            <person name="Li P."/>
            <person name="Qiu J."/>
            <person name="Olsen K.M."/>
            <person name="Qiu Y."/>
        </authorList>
    </citation>
    <scope>NUCLEOTIDE SEQUENCE</scope>
    <source>
        <strain evidence="10">NBL</strain>
    </source>
</reference>
<keyword evidence="5" id="KW-0804">Transcription</keyword>
<name>A0AAE0AHM1_9ROSI</name>
<dbReference type="PROSITE" id="PS51666">
    <property type="entry name" value="QLQ"/>
    <property type="match status" value="1"/>
</dbReference>
<dbReference type="Pfam" id="PF08880">
    <property type="entry name" value="QLQ"/>
    <property type="match status" value="1"/>
</dbReference>
<proteinExistence type="inferred from homology"/>
<comment type="subcellular location">
    <subcellularLocation>
        <location evidence="1 4 5">Nucleus</location>
    </subcellularLocation>
</comment>
<feature type="short sequence motif" description="Bipartite nuclear localization signal" evidence="4">
    <location>
        <begin position="114"/>
        <end position="124"/>
    </location>
</feature>
<dbReference type="GO" id="GO:0005524">
    <property type="term" value="F:ATP binding"/>
    <property type="evidence" value="ECO:0007669"/>
    <property type="project" value="UniProtKB-UniRule"/>
</dbReference>
<feature type="short sequence motif" description="Bipartite nuclear localization signal" evidence="4">
    <location>
        <begin position="142"/>
        <end position="149"/>
    </location>
</feature>
<dbReference type="PANTHER" id="PTHR31602:SF46">
    <property type="entry name" value="GROWTH-REGULATING FACTOR 6"/>
    <property type="match status" value="1"/>
</dbReference>
<keyword evidence="7" id="KW-1133">Transmembrane helix</keyword>
<dbReference type="EMBL" id="JANJYJ010000005">
    <property type="protein sequence ID" value="KAK3213432.1"/>
    <property type="molecule type" value="Genomic_DNA"/>
</dbReference>
<evidence type="ECO:0000259" key="9">
    <source>
        <dbReference type="PROSITE" id="PS51667"/>
    </source>
</evidence>
<sequence>MTSGRNRFPFTASQWQELEHQALVFKYMVSGIPIPADLLFTIKRSCFDSPLSTKLFSHQHQPSKPTYSHYIYICCCFYLYIVYGLLWGFIVVYAVGWNCFQIGLGRKIDPEPGRCRRTDGKKWRCSKEAYPDSKYCERHMHRGKNRSRKPVEVITTTPPPPPSQTTTISSISKSLSPLNPPENHHHHLQNQLHYSAAGYHSSHLNNHPYLYSSSKPPPEALNLNTSHFVMDSGSCSQANTTDYRYVYGLKEEVDEHAFFSEPSGNMRNFSGSSMDDSWQLTPLTMSSSSCSSSSKQRNCSGLQSDYSYLQLQSLTDHNTTKHQQQKQVQDQHFCVLGSEIKMEKDKEQIPQKTVHRFFDEWPPKTRESWLDLEDKSSNTAPVSTTRLSISIPSAHDFQIFSSRAP</sequence>
<dbReference type="GO" id="GO:0005634">
    <property type="term" value="C:nucleus"/>
    <property type="evidence" value="ECO:0007669"/>
    <property type="project" value="UniProtKB-SubCell"/>
</dbReference>
<feature type="domain" description="QLQ" evidence="8">
    <location>
        <begin position="9"/>
        <end position="44"/>
    </location>
</feature>
<evidence type="ECO:0000256" key="5">
    <source>
        <dbReference type="RuleBase" id="RU367127"/>
    </source>
</evidence>
<gene>
    <name evidence="10" type="ORF">Dsin_018138</name>
</gene>
<comment type="similarity">
    <text evidence="2 5">Belongs to the GRF family.</text>
</comment>
<comment type="caution">
    <text evidence="10">The sequence shown here is derived from an EMBL/GenBank/DDBJ whole genome shotgun (WGS) entry which is preliminary data.</text>
</comment>
<protein>
    <recommendedName>
        <fullName evidence="5">Growth-regulating factor</fullName>
    </recommendedName>
</protein>
<dbReference type="GO" id="GO:0006351">
    <property type="term" value="P:DNA-templated transcription"/>
    <property type="evidence" value="ECO:0007669"/>
    <property type="project" value="UniProtKB-UniRule"/>
</dbReference>
<dbReference type="Proteomes" id="UP001281410">
    <property type="component" value="Unassembled WGS sequence"/>
</dbReference>
<keyword evidence="7" id="KW-0472">Membrane</keyword>
<feature type="region of interest" description="Disordered" evidence="6">
    <location>
        <begin position="146"/>
        <end position="186"/>
    </location>
</feature>
<dbReference type="Pfam" id="PF08879">
    <property type="entry name" value="WRC"/>
    <property type="match status" value="1"/>
</dbReference>